<dbReference type="Proteomes" id="UP000077266">
    <property type="component" value="Unassembled WGS sequence"/>
</dbReference>
<dbReference type="PROSITE" id="PS51257">
    <property type="entry name" value="PROKAR_LIPOPROTEIN"/>
    <property type="match status" value="1"/>
</dbReference>
<evidence type="ECO:0000313" key="2">
    <source>
        <dbReference type="Proteomes" id="UP000077266"/>
    </source>
</evidence>
<accession>A0A165ESD1</accession>
<evidence type="ECO:0000313" key="1">
    <source>
        <dbReference type="EMBL" id="KZV87572.1"/>
    </source>
</evidence>
<name>A0A165ESD1_EXIGL</name>
<keyword evidence="2" id="KW-1185">Reference proteome</keyword>
<proteinExistence type="predicted"/>
<reference evidence="1 2" key="1">
    <citation type="journal article" date="2016" name="Mol. Biol. Evol.">
        <title>Comparative Genomics of Early-Diverging Mushroom-Forming Fungi Provides Insights into the Origins of Lignocellulose Decay Capabilities.</title>
        <authorList>
            <person name="Nagy L.G."/>
            <person name="Riley R."/>
            <person name="Tritt A."/>
            <person name="Adam C."/>
            <person name="Daum C."/>
            <person name="Floudas D."/>
            <person name="Sun H."/>
            <person name="Yadav J.S."/>
            <person name="Pangilinan J."/>
            <person name="Larsson K.H."/>
            <person name="Matsuura K."/>
            <person name="Barry K."/>
            <person name="Labutti K."/>
            <person name="Kuo R."/>
            <person name="Ohm R.A."/>
            <person name="Bhattacharya S.S."/>
            <person name="Shirouzu T."/>
            <person name="Yoshinaga Y."/>
            <person name="Martin F.M."/>
            <person name="Grigoriev I.V."/>
            <person name="Hibbett D.S."/>
        </authorList>
    </citation>
    <scope>NUCLEOTIDE SEQUENCE [LARGE SCALE GENOMIC DNA]</scope>
    <source>
        <strain evidence="1 2">HHB12029</strain>
    </source>
</reference>
<sequence length="127" mass="14322">MRVSPTPGHKSILSTSRAPYHSLLLLSLWSGCVRCSVLVLRVRICSTFSCPLVPRHPHLTSHNSIPSPYFGYYASSTLFSCIIYTFLGPTRYPHTECRIPDDGLDVRGHEYPVRFVGDGLMVRTLRQ</sequence>
<dbReference type="EMBL" id="KV426121">
    <property type="protein sequence ID" value="KZV87572.1"/>
    <property type="molecule type" value="Genomic_DNA"/>
</dbReference>
<gene>
    <name evidence="1" type="ORF">EXIGLDRAFT_199675</name>
</gene>
<dbReference type="AlphaFoldDB" id="A0A165ESD1"/>
<dbReference type="InParanoid" id="A0A165ESD1"/>
<organism evidence="1 2">
    <name type="scientific">Exidia glandulosa HHB12029</name>
    <dbReference type="NCBI Taxonomy" id="1314781"/>
    <lineage>
        <taxon>Eukaryota</taxon>
        <taxon>Fungi</taxon>
        <taxon>Dikarya</taxon>
        <taxon>Basidiomycota</taxon>
        <taxon>Agaricomycotina</taxon>
        <taxon>Agaricomycetes</taxon>
        <taxon>Auriculariales</taxon>
        <taxon>Exidiaceae</taxon>
        <taxon>Exidia</taxon>
    </lineage>
</organism>
<protein>
    <submittedName>
        <fullName evidence="1">Uncharacterized protein</fullName>
    </submittedName>
</protein>